<dbReference type="EMBL" id="CP015453">
    <property type="protein sequence ID" value="AWH97563.1"/>
    <property type="molecule type" value="Genomic_DNA"/>
</dbReference>
<dbReference type="InterPro" id="IPR000835">
    <property type="entry name" value="HTH_MarR-typ"/>
</dbReference>
<dbReference type="InterPro" id="IPR036390">
    <property type="entry name" value="WH_DNA-bd_sf"/>
</dbReference>
<organism evidence="5 6">
    <name type="scientific">Dietzia psychralcaliphila</name>
    <dbReference type="NCBI Taxonomy" id="139021"/>
    <lineage>
        <taxon>Bacteria</taxon>
        <taxon>Bacillati</taxon>
        <taxon>Actinomycetota</taxon>
        <taxon>Actinomycetes</taxon>
        <taxon>Mycobacteriales</taxon>
        <taxon>Dietziaceae</taxon>
        <taxon>Dietzia</taxon>
    </lineage>
</organism>
<feature type="domain" description="HTH marR-type" evidence="4">
    <location>
        <begin position="1"/>
        <end position="132"/>
    </location>
</feature>
<gene>
    <name evidence="5" type="ORF">A6048_16565</name>
</gene>
<dbReference type="SUPFAM" id="SSF46785">
    <property type="entry name" value="Winged helix' DNA-binding domain"/>
    <property type="match status" value="1"/>
</dbReference>
<dbReference type="InterPro" id="IPR023187">
    <property type="entry name" value="Tscrpt_reg_MarR-type_CS"/>
</dbReference>
<dbReference type="KEGG" id="dpc:A6048_16565"/>
<dbReference type="AlphaFoldDB" id="A0AAD0JT66"/>
<dbReference type="Gene3D" id="1.10.10.10">
    <property type="entry name" value="Winged helix-like DNA-binding domain superfamily/Winged helix DNA-binding domain"/>
    <property type="match status" value="1"/>
</dbReference>
<dbReference type="GO" id="GO:0003677">
    <property type="term" value="F:DNA binding"/>
    <property type="evidence" value="ECO:0007669"/>
    <property type="project" value="UniProtKB-KW"/>
</dbReference>
<evidence type="ECO:0000256" key="1">
    <source>
        <dbReference type="ARBA" id="ARBA00023015"/>
    </source>
</evidence>
<dbReference type="PANTHER" id="PTHR39515:SF2">
    <property type="entry name" value="HTH-TYPE TRANSCRIPTIONAL REGULATOR RV0880"/>
    <property type="match status" value="1"/>
</dbReference>
<dbReference type="GO" id="GO:0003700">
    <property type="term" value="F:DNA-binding transcription factor activity"/>
    <property type="evidence" value="ECO:0007669"/>
    <property type="project" value="InterPro"/>
</dbReference>
<protein>
    <submittedName>
        <fullName evidence="5">MarR family transcriptional regulator</fullName>
    </submittedName>
</protein>
<dbReference type="Pfam" id="PF01047">
    <property type="entry name" value="MarR"/>
    <property type="match status" value="1"/>
</dbReference>
<dbReference type="SMART" id="SM00347">
    <property type="entry name" value="HTH_MARR"/>
    <property type="match status" value="1"/>
</dbReference>
<dbReference type="InterPro" id="IPR052526">
    <property type="entry name" value="HTH-type_Bedaq_tolerance"/>
</dbReference>
<reference evidence="5 6" key="1">
    <citation type="submission" date="2016-04" db="EMBL/GenBank/DDBJ databases">
        <title>Complete genome sequence of the haloalkaliphilic hydrocarbon-degrading bacterium Dietzia psychralcaliphila ILA-1T, isolated from a drain of a fish product-processing plant.</title>
        <authorList>
            <person name="Zhao J."/>
            <person name="Hu B."/>
            <person name="Geng S."/>
            <person name="Nie Y."/>
            <person name="Tang Y."/>
        </authorList>
    </citation>
    <scope>NUCLEOTIDE SEQUENCE [LARGE SCALE GENOMIC DNA]</scope>
    <source>
        <strain evidence="5 6">ILA-1</strain>
    </source>
</reference>
<evidence type="ECO:0000259" key="4">
    <source>
        <dbReference type="PROSITE" id="PS50995"/>
    </source>
</evidence>
<dbReference type="Gene3D" id="1.10.287.100">
    <property type="match status" value="1"/>
</dbReference>
<sequence length="136" mass="14777">MLATDLREALRPLWRRFHAHRTLSMGKTGILFRLDHHGALTATDLAALERISHQAVAGAVRELEEMGLVSRSPDPADGRRVLITLTDSGRTRLISERSAGQEWLVHAITGGLSESERATLAAAVPLLNRLDAEGPG</sequence>
<evidence type="ECO:0000313" key="5">
    <source>
        <dbReference type="EMBL" id="AWH97563.1"/>
    </source>
</evidence>
<keyword evidence="3" id="KW-0804">Transcription</keyword>
<keyword evidence="6" id="KW-1185">Reference proteome</keyword>
<evidence type="ECO:0000256" key="3">
    <source>
        <dbReference type="ARBA" id="ARBA00023163"/>
    </source>
</evidence>
<evidence type="ECO:0000313" key="6">
    <source>
        <dbReference type="Proteomes" id="UP000244903"/>
    </source>
</evidence>
<keyword evidence="2" id="KW-0238">DNA-binding</keyword>
<keyword evidence="1" id="KW-0805">Transcription regulation</keyword>
<dbReference type="PANTHER" id="PTHR39515">
    <property type="entry name" value="CONSERVED PROTEIN"/>
    <property type="match status" value="1"/>
</dbReference>
<proteinExistence type="predicted"/>
<dbReference type="InterPro" id="IPR036388">
    <property type="entry name" value="WH-like_DNA-bd_sf"/>
</dbReference>
<dbReference type="PROSITE" id="PS50995">
    <property type="entry name" value="HTH_MARR_2"/>
    <property type="match status" value="1"/>
</dbReference>
<evidence type="ECO:0000256" key="2">
    <source>
        <dbReference type="ARBA" id="ARBA00023125"/>
    </source>
</evidence>
<dbReference type="Proteomes" id="UP000244903">
    <property type="component" value="Chromosome"/>
</dbReference>
<accession>A0AAD0JT66</accession>
<dbReference type="PROSITE" id="PS01117">
    <property type="entry name" value="HTH_MARR_1"/>
    <property type="match status" value="1"/>
</dbReference>
<name>A0AAD0JT66_9ACTN</name>